<feature type="chain" id="PRO_5046312145" evidence="1">
    <location>
        <begin position="28"/>
        <end position="316"/>
    </location>
</feature>
<protein>
    <submittedName>
        <fullName evidence="2">Uncharacterized protein</fullName>
    </submittedName>
</protein>
<name>A0ABT4GPB4_9BACL</name>
<dbReference type="EMBL" id="JAMDMX010000190">
    <property type="protein sequence ID" value="MCY9698047.1"/>
    <property type="molecule type" value="Genomic_DNA"/>
</dbReference>
<dbReference type="Proteomes" id="UP001527099">
    <property type="component" value="Unassembled WGS sequence"/>
</dbReference>
<proteinExistence type="predicted"/>
<keyword evidence="3" id="KW-1185">Reference proteome</keyword>
<evidence type="ECO:0000313" key="2">
    <source>
        <dbReference type="EMBL" id="MCY9698047.1"/>
    </source>
</evidence>
<evidence type="ECO:0000256" key="1">
    <source>
        <dbReference type="SAM" id="SignalP"/>
    </source>
</evidence>
<keyword evidence="1" id="KW-0732">Signal</keyword>
<organism evidence="2 3">
    <name type="scientific">Paenibacillus alginolyticus</name>
    <dbReference type="NCBI Taxonomy" id="59839"/>
    <lineage>
        <taxon>Bacteria</taxon>
        <taxon>Bacillati</taxon>
        <taxon>Bacillota</taxon>
        <taxon>Bacilli</taxon>
        <taxon>Bacillales</taxon>
        <taxon>Paenibacillaceae</taxon>
        <taxon>Paenibacillus</taxon>
    </lineage>
</organism>
<accession>A0ABT4GPB4</accession>
<sequence>MKLWTTWTAACFITVGSLLSIPLQTSAGDSVERTSYTQTARETIASRTETKPLPDLRSESTLTATINTWRTTLARESGFERWQTAVWNSYPLGPGTHGWVVILTDHGQDVGYMIVHATDNGSFRLTEYGTGNNPLFSLTTLYRSLVQQELIPTTTSYSDFVQNETILLDRLYMDQLTAVWKISLQDQTYYLDAKSGELLPLKEDPTPRIKEDRPVATDLSSKAQTALFPAFDPYDRLPWVQGKPLPVTTLSELQKALSPQTKLTYVTELYDGQVTLPLAILGYQQWVGGDTYLTLDHVGPRYVLLENALKLGHIFK</sequence>
<dbReference type="RefSeq" id="WP_268618564.1">
    <property type="nucleotide sequence ID" value="NZ_JAMDMX010000190.1"/>
</dbReference>
<reference evidence="2 3" key="1">
    <citation type="submission" date="2022-05" db="EMBL/GenBank/DDBJ databases">
        <title>Genome Sequencing of Bee-Associated Microbes.</title>
        <authorList>
            <person name="Dunlap C."/>
        </authorList>
    </citation>
    <scope>NUCLEOTIDE SEQUENCE [LARGE SCALE GENOMIC DNA]</scope>
    <source>
        <strain evidence="2 3">NRRL B-14421</strain>
    </source>
</reference>
<gene>
    <name evidence="2" type="ORF">M5X19_35175</name>
</gene>
<comment type="caution">
    <text evidence="2">The sequence shown here is derived from an EMBL/GenBank/DDBJ whole genome shotgun (WGS) entry which is preliminary data.</text>
</comment>
<evidence type="ECO:0000313" key="3">
    <source>
        <dbReference type="Proteomes" id="UP001527099"/>
    </source>
</evidence>
<feature type="signal peptide" evidence="1">
    <location>
        <begin position="1"/>
        <end position="27"/>
    </location>
</feature>